<evidence type="ECO:0000259" key="13">
    <source>
        <dbReference type="PROSITE" id="PS50070"/>
    </source>
</evidence>
<evidence type="ECO:0000313" key="16">
    <source>
        <dbReference type="Proteomes" id="UP001066276"/>
    </source>
</evidence>
<accession>A0AAV7QKR6</accession>
<dbReference type="InterPro" id="IPR009003">
    <property type="entry name" value="Peptidase_S1_PA"/>
</dbReference>
<name>A0AAV7QKR6_PLEWA</name>
<keyword evidence="6 11" id="KW-0378">Hydrolase</keyword>
<comment type="caution">
    <text evidence="15">The sequence shown here is derived from an EMBL/GenBank/DDBJ whole genome shotgun (WGS) entry which is preliminary data.</text>
</comment>
<dbReference type="GO" id="GO:1901701">
    <property type="term" value="P:cellular response to oxygen-containing compound"/>
    <property type="evidence" value="ECO:0007669"/>
    <property type="project" value="UniProtKB-ARBA"/>
</dbReference>
<keyword evidence="3 10" id="KW-0420">Kringle</keyword>
<dbReference type="InterPro" id="IPR001254">
    <property type="entry name" value="Trypsin_dom"/>
</dbReference>
<evidence type="ECO:0000256" key="1">
    <source>
        <dbReference type="ARBA" id="ARBA00004613"/>
    </source>
</evidence>
<evidence type="ECO:0000256" key="5">
    <source>
        <dbReference type="ARBA" id="ARBA00022729"/>
    </source>
</evidence>
<dbReference type="InterPro" id="IPR001314">
    <property type="entry name" value="Peptidase_S1A"/>
</dbReference>
<evidence type="ECO:0000259" key="12">
    <source>
        <dbReference type="PROSITE" id="PS50026"/>
    </source>
</evidence>
<dbReference type="PROSITE" id="PS50026">
    <property type="entry name" value="EGF_3"/>
    <property type="match status" value="3"/>
</dbReference>
<protein>
    <recommendedName>
        <fullName evidence="17">T-plasminogen activator</fullName>
    </recommendedName>
</protein>
<dbReference type="CDD" id="cd00054">
    <property type="entry name" value="EGF_CA"/>
    <property type="match status" value="2"/>
</dbReference>
<evidence type="ECO:0000256" key="8">
    <source>
        <dbReference type="ARBA" id="ARBA00023157"/>
    </source>
</evidence>
<dbReference type="Gene3D" id="2.40.20.10">
    <property type="entry name" value="Plasminogen Kringle 4"/>
    <property type="match status" value="2"/>
</dbReference>
<feature type="disulfide bond" evidence="9">
    <location>
        <begin position="122"/>
        <end position="131"/>
    </location>
</feature>
<dbReference type="PANTHER" id="PTHR24264:SF40">
    <property type="entry name" value="HYALURONAN-BINDING PROTEIN 2"/>
    <property type="match status" value="1"/>
</dbReference>
<dbReference type="PRINTS" id="PR00722">
    <property type="entry name" value="CHYMOTRYPSIN"/>
</dbReference>
<evidence type="ECO:0000256" key="6">
    <source>
        <dbReference type="ARBA" id="ARBA00022801"/>
    </source>
</evidence>
<gene>
    <name evidence="15" type="ORF">NDU88_006704</name>
</gene>
<keyword evidence="9" id="KW-0245">EGF-like domain</keyword>
<dbReference type="PROSITE" id="PS00135">
    <property type="entry name" value="TRYPSIN_SER"/>
    <property type="match status" value="1"/>
</dbReference>
<feature type="domain" description="Kringle" evidence="13">
    <location>
        <begin position="137"/>
        <end position="220"/>
    </location>
</feature>
<dbReference type="Pfam" id="PF00051">
    <property type="entry name" value="Kringle"/>
    <property type="match status" value="2"/>
</dbReference>
<dbReference type="InterPro" id="IPR018114">
    <property type="entry name" value="TRYPSIN_HIS"/>
</dbReference>
<evidence type="ECO:0000313" key="15">
    <source>
        <dbReference type="EMBL" id="KAJ1140349.1"/>
    </source>
</evidence>
<dbReference type="Gene3D" id="2.40.10.10">
    <property type="entry name" value="Trypsin-like serine proteases"/>
    <property type="match status" value="1"/>
</dbReference>
<dbReference type="PROSITE" id="PS50070">
    <property type="entry name" value="KRINGLE_2"/>
    <property type="match status" value="2"/>
</dbReference>
<dbReference type="GO" id="GO:0004252">
    <property type="term" value="F:serine-type endopeptidase activity"/>
    <property type="evidence" value="ECO:0007669"/>
    <property type="project" value="InterPro"/>
</dbReference>
<dbReference type="EMBL" id="JANPWB010000010">
    <property type="protein sequence ID" value="KAJ1140349.1"/>
    <property type="molecule type" value="Genomic_DNA"/>
</dbReference>
<keyword evidence="16" id="KW-1185">Reference proteome</keyword>
<feature type="domain" description="Peptidase S1" evidence="14">
    <location>
        <begin position="366"/>
        <end position="609"/>
    </location>
</feature>
<dbReference type="PROSITE" id="PS50240">
    <property type="entry name" value="TRYPSIN_DOM"/>
    <property type="match status" value="1"/>
</dbReference>
<dbReference type="InterPro" id="IPR013806">
    <property type="entry name" value="Kringle-like"/>
</dbReference>
<dbReference type="Gene3D" id="2.10.25.10">
    <property type="entry name" value="Laminin"/>
    <property type="match status" value="2"/>
</dbReference>
<evidence type="ECO:0000256" key="4">
    <source>
        <dbReference type="ARBA" id="ARBA00022670"/>
    </source>
</evidence>
<dbReference type="SMART" id="SM00181">
    <property type="entry name" value="EGF"/>
    <property type="match status" value="3"/>
</dbReference>
<dbReference type="Proteomes" id="UP001066276">
    <property type="component" value="Chromosome 6"/>
</dbReference>
<organism evidence="15 16">
    <name type="scientific">Pleurodeles waltl</name>
    <name type="common">Iberian ribbed newt</name>
    <dbReference type="NCBI Taxonomy" id="8319"/>
    <lineage>
        <taxon>Eukaryota</taxon>
        <taxon>Metazoa</taxon>
        <taxon>Chordata</taxon>
        <taxon>Craniata</taxon>
        <taxon>Vertebrata</taxon>
        <taxon>Euteleostomi</taxon>
        <taxon>Amphibia</taxon>
        <taxon>Batrachia</taxon>
        <taxon>Caudata</taxon>
        <taxon>Salamandroidea</taxon>
        <taxon>Salamandridae</taxon>
        <taxon>Pleurodelinae</taxon>
        <taxon>Pleurodeles</taxon>
    </lineage>
</organism>
<dbReference type="InterPro" id="IPR033116">
    <property type="entry name" value="TRYPSIN_SER"/>
</dbReference>
<keyword evidence="2" id="KW-0964">Secreted</keyword>
<dbReference type="FunFam" id="2.40.20.10:FF:000001">
    <property type="entry name" value="Urokinase-type plasminogen activator"/>
    <property type="match status" value="2"/>
</dbReference>
<dbReference type="GO" id="GO:0006508">
    <property type="term" value="P:proteolysis"/>
    <property type="evidence" value="ECO:0007669"/>
    <property type="project" value="UniProtKB-KW"/>
</dbReference>
<sequence length="611" mass="67784">MLIVFLAATSASHIFYNGHGDRCLENPCQNEGTCIPRLRATCSCTPFFGGRYCEREKLLCEKSRCNHGDCVLTNTPPHYRCRCHHPYVGSNCTRALGPCHVNPCQNGGVCMTRPNNTFACHCLPPYQGSVCETVNSECFEENGSQYRGKVSWTERNRTCLPWDSYLLVKENINALKSGMKEHGIGEHNYCRNPDGAKKPWCYYMSRNSTLTRDLCAIRPCSEWAGQCLEGNGSQYRGKVSWTEKKQTCLAWDSHLLKQEIFSAHRPGMEEHGIGKHNYCRNPGGAEKPWCYYVGRNGTLKRSLCNIRACEKSLPTVASPLSRPTLMPTTMIMPRLTEEEARPVTAQPHAGFSTCGMPAVVRTRGRIIGGKKVEPGRHPWQVSVGLKVRAYSMGPGHICGGSLITSCWVLSAAHCFPKGARAELFQISLGKHDIKKNETNEQIFDVEEVIVHEKYQELESSLINDIALLKLKNIKGKCAEETKYVKTICLPDREFPPGKSCFISGWGKTETENNPAQLIDASVTIISEEQCSEPQSYGKHISSSMLCAGILEGGVDACQGDSGGPLTCENDSSFQLAGVVSWGDGCGVKDKPGVYAHVYRFLPWIKDKMKIL</sequence>
<comment type="subcellular location">
    <subcellularLocation>
        <location evidence="1">Secreted</location>
    </subcellularLocation>
</comment>
<dbReference type="SMART" id="SM00020">
    <property type="entry name" value="Tryp_SPc"/>
    <property type="match status" value="1"/>
</dbReference>
<evidence type="ECO:0000259" key="14">
    <source>
        <dbReference type="PROSITE" id="PS50240"/>
    </source>
</evidence>
<dbReference type="PROSITE" id="PS00022">
    <property type="entry name" value="EGF_1"/>
    <property type="match status" value="3"/>
</dbReference>
<evidence type="ECO:0000256" key="10">
    <source>
        <dbReference type="PROSITE-ProRule" id="PRU00121"/>
    </source>
</evidence>
<dbReference type="InterPro" id="IPR043504">
    <property type="entry name" value="Peptidase_S1_PA_chymotrypsin"/>
</dbReference>
<dbReference type="InterPro" id="IPR018056">
    <property type="entry name" value="Kringle_CS"/>
</dbReference>
<dbReference type="PRINTS" id="PR00018">
    <property type="entry name" value="KRINGLE"/>
</dbReference>
<dbReference type="PROSITE" id="PS01186">
    <property type="entry name" value="EGF_2"/>
    <property type="match status" value="2"/>
</dbReference>
<keyword evidence="7 11" id="KW-0720">Serine protease</keyword>
<dbReference type="PROSITE" id="PS00134">
    <property type="entry name" value="TRYPSIN_HIS"/>
    <property type="match status" value="1"/>
</dbReference>
<dbReference type="Pfam" id="PF00089">
    <property type="entry name" value="Trypsin"/>
    <property type="match status" value="1"/>
</dbReference>
<dbReference type="FunFam" id="2.40.10.10:FF:000003">
    <property type="entry name" value="Transmembrane serine protease 3"/>
    <property type="match status" value="1"/>
</dbReference>
<dbReference type="InterPro" id="IPR050127">
    <property type="entry name" value="Serine_Proteases_S1"/>
</dbReference>
<feature type="domain" description="EGF-like" evidence="12">
    <location>
        <begin position="56"/>
        <end position="93"/>
    </location>
</feature>
<feature type="domain" description="EGF-like" evidence="12">
    <location>
        <begin position="19"/>
        <end position="54"/>
    </location>
</feature>
<keyword evidence="8 9" id="KW-1015">Disulfide bond</keyword>
<dbReference type="CDD" id="cd00190">
    <property type="entry name" value="Tryp_SPc"/>
    <property type="match status" value="1"/>
</dbReference>
<evidence type="ECO:0000256" key="9">
    <source>
        <dbReference type="PROSITE-ProRule" id="PRU00076"/>
    </source>
</evidence>
<dbReference type="GO" id="GO:0033993">
    <property type="term" value="P:response to lipid"/>
    <property type="evidence" value="ECO:0007669"/>
    <property type="project" value="UniProtKB-ARBA"/>
</dbReference>
<dbReference type="Pfam" id="PF00008">
    <property type="entry name" value="EGF"/>
    <property type="match status" value="1"/>
</dbReference>
<evidence type="ECO:0000256" key="11">
    <source>
        <dbReference type="RuleBase" id="RU363034"/>
    </source>
</evidence>
<dbReference type="CDD" id="cd00108">
    <property type="entry name" value="KR"/>
    <property type="match status" value="2"/>
</dbReference>
<keyword evidence="4 11" id="KW-0645">Protease</keyword>
<feature type="domain" description="EGF-like" evidence="12">
    <location>
        <begin position="95"/>
        <end position="132"/>
    </location>
</feature>
<dbReference type="SUPFAM" id="SSF57440">
    <property type="entry name" value="Kringle-like"/>
    <property type="match status" value="2"/>
</dbReference>
<dbReference type="PROSITE" id="PS00021">
    <property type="entry name" value="KRINGLE_1"/>
    <property type="match status" value="2"/>
</dbReference>
<dbReference type="SMART" id="SM00130">
    <property type="entry name" value="KR"/>
    <property type="match status" value="2"/>
</dbReference>
<evidence type="ECO:0000256" key="3">
    <source>
        <dbReference type="ARBA" id="ARBA00022572"/>
    </source>
</evidence>
<reference evidence="15" key="1">
    <citation type="journal article" date="2022" name="bioRxiv">
        <title>Sequencing and chromosome-scale assembly of the giantPleurodeles waltlgenome.</title>
        <authorList>
            <person name="Brown T."/>
            <person name="Elewa A."/>
            <person name="Iarovenko S."/>
            <person name="Subramanian E."/>
            <person name="Araus A.J."/>
            <person name="Petzold A."/>
            <person name="Susuki M."/>
            <person name="Suzuki K.-i.T."/>
            <person name="Hayashi T."/>
            <person name="Toyoda A."/>
            <person name="Oliveira C."/>
            <person name="Osipova E."/>
            <person name="Leigh N.D."/>
            <person name="Simon A."/>
            <person name="Yun M.H."/>
        </authorList>
    </citation>
    <scope>NUCLEOTIDE SEQUENCE</scope>
    <source>
        <strain evidence="15">20211129_DDA</strain>
        <tissue evidence="15">Liver</tissue>
    </source>
</reference>
<dbReference type="GO" id="GO:0005615">
    <property type="term" value="C:extracellular space"/>
    <property type="evidence" value="ECO:0007669"/>
    <property type="project" value="TreeGrafter"/>
</dbReference>
<feature type="disulfide bond" evidence="9">
    <location>
        <begin position="44"/>
        <end position="53"/>
    </location>
</feature>
<dbReference type="AlphaFoldDB" id="A0AAV7QKR6"/>
<evidence type="ECO:0000256" key="7">
    <source>
        <dbReference type="ARBA" id="ARBA00022825"/>
    </source>
</evidence>
<feature type="disulfide bond" evidence="9">
    <location>
        <begin position="60"/>
        <end position="70"/>
    </location>
</feature>
<evidence type="ECO:0000256" key="2">
    <source>
        <dbReference type="ARBA" id="ARBA00022525"/>
    </source>
</evidence>
<dbReference type="SUPFAM" id="SSF50494">
    <property type="entry name" value="Trypsin-like serine proteases"/>
    <property type="match status" value="1"/>
</dbReference>
<feature type="domain" description="Kringle" evidence="13">
    <location>
        <begin position="226"/>
        <end position="309"/>
    </location>
</feature>
<dbReference type="InterPro" id="IPR038178">
    <property type="entry name" value="Kringle_sf"/>
</dbReference>
<keyword evidence="5" id="KW-0732">Signal</keyword>
<proteinExistence type="predicted"/>
<dbReference type="InterPro" id="IPR000742">
    <property type="entry name" value="EGF"/>
</dbReference>
<dbReference type="InterPro" id="IPR000001">
    <property type="entry name" value="Kringle"/>
</dbReference>
<comment type="caution">
    <text evidence="9">Lacks conserved residue(s) required for the propagation of feature annotation.</text>
</comment>
<dbReference type="SUPFAM" id="SSF57196">
    <property type="entry name" value="EGF/Laminin"/>
    <property type="match status" value="3"/>
</dbReference>
<dbReference type="PANTHER" id="PTHR24264">
    <property type="entry name" value="TRYPSIN-RELATED"/>
    <property type="match status" value="1"/>
</dbReference>
<feature type="disulfide bond" evidence="9">
    <location>
        <begin position="83"/>
        <end position="92"/>
    </location>
</feature>
<evidence type="ECO:0008006" key="17">
    <source>
        <dbReference type="Google" id="ProtNLM"/>
    </source>
</evidence>